<keyword evidence="1 2" id="KW-1015">Disulfide bond</keyword>
<feature type="disulfide bond" evidence="2">
    <location>
        <begin position="302"/>
        <end position="311"/>
    </location>
</feature>
<keyword evidence="4" id="KW-0472">Membrane</keyword>
<dbReference type="EMBL" id="KL367480">
    <property type="protein sequence ID" value="KFD71896.1"/>
    <property type="molecule type" value="Genomic_DNA"/>
</dbReference>
<evidence type="ECO:0000256" key="4">
    <source>
        <dbReference type="SAM" id="Phobius"/>
    </source>
</evidence>
<dbReference type="PROSITE" id="PS50026">
    <property type="entry name" value="EGF_3"/>
    <property type="match status" value="1"/>
</dbReference>
<comment type="caution">
    <text evidence="2">Lacks conserved residue(s) required for the propagation of feature annotation.</text>
</comment>
<feature type="region of interest" description="Disordered" evidence="3">
    <location>
        <begin position="376"/>
        <end position="397"/>
    </location>
</feature>
<organism evidence="6">
    <name type="scientific">Trichuris suis</name>
    <name type="common">pig whipworm</name>
    <dbReference type="NCBI Taxonomy" id="68888"/>
    <lineage>
        <taxon>Eukaryota</taxon>
        <taxon>Metazoa</taxon>
        <taxon>Ecdysozoa</taxon>
        <taxon>Nematoda</taxon>
        <taxon>Enoplea</taxon>
        <taxon>Dorylaimia</taxon>
        <taxon>Trichinellida</taxon>
        <taxon>Trichuridae</taxon>
        <taxon>Trichuris</taxon>
    </lineage>
</organism>
<evidence type="ECO:0000256" key="1">
    <source>
        <dbReference type="ARBA" id="ARBA00023157"/>
    </source>
</evidence>
<accession>A0A085NR00</accession>
<dbReference type="InterPro" id="IPR001881">
    <property type="entry name" value="EGF-like_Ca-bd_dom"/>
</dbReference>
<dbReference type="InterPro" id="IPR000742">
    <property type="entry name" value="EGF"/>
</dbReference>
<evidence type="ECO:0000256" key="3">
    <source>
        <dbReference type="SAM" id="MobiDB-lite"/>
    </source>
</evidence>
<proteinExistence type="predicted"/>
<sequence>MTKLKRKYLVIALPFLWFYVISAASSGSRIRLPEQQMWGCPVEHGFLGFMVTRTLADIPTDCATFVKPTFKKNKNEMWISHFEKECSKQFYKGVLYPWPPPSRSKMGTHLVILQHAAKNLTISRRIITGFWIHEIQYISTRNESNGYGKEKEENITFKLRFGQKHALRGVFTINCAYVRRYRKWQVAEGNNYRCLPSNYITDIISARDLKHLCLVTLVAQRNNITSFKDDFTQCDAYYNDVSALCLHPLIPCENETEYPCKKCKGSLKGAFCQIDSMNPCGQFPCGNNGSCVNKGKMAMCRCLPGYSGPDCQTTLFRFKEIAEAIMKHKQVVSTDKKKVKKYVQERSKALAILCCILLLMVLAASMYAINQQMIRNEQSNPPNSNEVQNVKKEERTK</sequence>
<name>A0A085NR00_9BILA</name>
<gene>
    <name evidence="6" type="ORF">M514_08150</name>
</gene>
<dbReference type="PROSITE" id="PS00022">
    <property type="entry name" value="EGF_1"/>
    <property type="match status" value="1"/>
</dbReference>
<dbReference type="Pfam" id="PF00008">
    <property type="entry name" value="EGF"/>
    <property type="match status" value="1"/>
</dbReference>
<keyword evidence="2" id="KW-0245">EGF-like domain</keyword>
<reference evidence="6" key="1">
    <citation type="journal article" date="2014" name="Nat. Genet.">
        <title>Genome and transcriptome of the porcine whipworm Trichuris suis.</title>
        <authorList>
            <person name="Jex A.R."/>
            <person name="Nejsum P."/>
            <person name="Schwarz E.M."/>
            <person name="Hu L."/>
            <person name="Young N.D."/>
            <person name="Hall R.S."/>
            <person name="Korhonen P.K."/>
            <person name="Liao S."/>
            <person name="Thamsborg S."/>
            <person name="Xia J."/>
            <person name="Xu P."/>
            <person name="Wang S."/>
            <person name="Scheerlinck J.P."/>
            <person name="Hofmann A."/>
            <person name="Sternberg P.W."/>
            <person name="Wang J."/>
            <person name="Gasser R.B."/>
        </authorList>
    </citation>
    <scope>NUCLEOTIDE SEQUENCE [LARGE SCALE GENOMIC DNA]</scope>
    <source>
        <strain evidence="6">DCEP-RM93F</strain>
    </source>
</reference>
<protein>
    <recommendedName>
        <fullName evidence="5">EGF-like domain-containing protein</fullName>
    </recommendedName>
</protein>
<dbReference type="PROSITE" id="PS01186">
    <property type="entry name" value="EGF_2"/>
    <property type="match status" value="1"/>
</dbReference>
<dbReference type="AlphaFoldDB" id="A0A085NR00"/>
<keyword evidence="4" id="KW-1133">Transmembrane helix</keyword>
<dbReference type="GO" id="GO:0005509">
    <property type="term" value="F:calcium ion binding"/>
    <property type="evidence" value="ECO:0007669"/>
    <property type="project" value="InterPro"/>
</dbReference>
<evidence type="ECO:0000256" key="2">
    <source>
        <dbReference type="PROSITE-ProRule" id="PRU00076"/>
    </source>
</evidence>
<dbReference type="SMART" id="SM00179">
    <property type="entry name" value="EGF_CA"/>
    <property type="match status" value="1"/>
</dbReference>
<dbReference type="Proteomes" id="UP000030758">
    <property type="component" value="Unassembled WGS sequence"/>
</dbReference>
<feature type="transmembrane region" description="Helical" evidence="4">
    <location>
        <begin position="349"/>
        <end position="369"/>
    </location>
</feature>
<evidence type="ECO:0000259" key="5">
    <source>
        <dbReference type="PROSITE" id="PS50026"/>
    </source>
</evidence>
<evidence type="ECO:0000313" key="6">
    <source>
        <dbReference type="EMBL" id="KFD71896.1"/>
    </source>
</evidence>
<dbReference type="SMART" id="SM00181">
    <property type="entry name" value="EGF"/>
    <property type="match status" value="1"/>
</dbReference>
<dbReference type="CDD" id="cd00054">
    <property type="entry name" value="EGF_CA"/>
    <property type="match status" value="1"/>
</dbReference>
<keyword evidence="4" id="KW-0812">Transmembrane</keyword>
<dbReference type="SUPFAM" id="SSF57196">
    <property type="entry name" value="EGF/Laminin"/>
    <property type="match status" value="1"/>
</dbReference>
<dbReference type="Gene3D" id="2.10.25.10">
    <property type="entry name" value="Laminin"/>
    <property type="match status" value="1"/>
</dbReference>
<feature type="domain" description="EGF-like" evidence="5">
    <location>
        <begin position="276"/>
        <end position="312"/>
    </location>
</feature>
<feature type="compositionally biased region" description="Polar residues" evidence="3">
    <location>
        <begin position="376"/>
        <end position="388"/>
    </location>
</feature>